<sequence>MRLEQMCAVTGVSNLDRGGDVSGSWDTVIPRHCGCHQPWTSYRPAPLLGATAGLRTPEPERRNTVRQQPEQDPPRVTSRTERVWQIARPALELAALMAAYNQREGLAVAAKALAVLGHATVSWFLGLRR</sequence>
<evidence type="ECO:0000313" key="2">
    <source>
        <dbReference type="EMBL" id="GIJ28271.1"/>
    </source>
</evidence>
<keyword evidence="3" id="KW-1185">Reference proteome</keyword>
<protein>
    <submittedName>
        <fullName evidence="2">Uncharacterized protein</fullName>
    </submittedName>
</protein>
<dbReference type="Proteomes" id="UP000653076">
    <property type="component" value="Unassembled WGS sequence"/>
</dbReference>
<organism evidence="2 3">
    <name type="scientific">Micromonospora qiuiae</name>
    <dbReference type="NCBI Taxonomy" id="502268"/>
    <lineage>
        <taxon>Bacteria</taxon>
        <taxon>Bacillati</taxon>
        <taxon>Actinomycetota</taxon>
        <taxon>Actinomycetes</taxon>
        <taxon>Micromonosporales</taxon>
        <taxon>Micromonosporaceae</taxon>
        <taxon>Micromonospora</taxon>
    </lineage>
</organism>
<name>A0ABQ4JDL0_9ACTN</name>
<evidence type="ECO:0000313" key="3">
    <source>
        <dbReference type="Proteomes" id="UP000653076"/>
    </source>
</evidence>
<reference evidence="2 3" key="1">
    <citation type="submission" date="2021-01" db="EMBL/GenBank/DDBJ databases">
        <title>Whole genome shotgun sequence of Verrucosispora qiuiae NBRC 106684.</title>
        <authorList>
            <person name="Komaki H."/>
            <person name="Tamura T."/>
        </authorList>
    </citation>
    <scope>NUCLEOTIDE SEQUENCE [LARGE SCALE GENOMIC DNA]</scope>
    <source>
        <strain evidence="2 3">NBRC 106684</strain>
    </source>
</reference>
<comment type="caution">
    <text evidence="2">The sequence shown here is derived from an EMBL/GenBank/DDBJ whole genome shotgun (WGS) entry which is preliminary data.</text>
</comment>
<proteinExistence type="predicted"/>
<feature type="region of interest" description="Disordered" evidence="1">
    <location>
        <begin position="49"/>
        <end position="80"/>
    </location>
</feature>
<accession>A0ABQ4JDL0</accession>
<evidence type="ECO:0000256" key="1">
    <source>
        <dbReference type="SAM" id="MobiDB-lite"/>
    </source>
</evidence>
<dbReference type="EMBL" id="BOPC01000045">
    <property type="protein sequence ID" value="GIJ28271.1"/>
    <property type="molecule type" value="Genomic_DNA"/>
</dbReference>
<gene>
    <name evidence="2" type="ORF">Vqi01_34330</name>
</gene>